<dbReference type="InterPro" id="IPR029063">
    <property type="entry name" value="SAM-dependent_MTases_sf"/>
</dbReference>
<evidence type="ECO:0000256" key="2">
    <source>
        <dbReference type="ARBA" id="ARBA00022490"/>
    </source>
</evidence>
<dbReference type="SMART" id="SM00359">
    <property type="entry name" value="PUA"/>
    <property type="match status" value="1"/>
</dbReference>
<dbReference type="EMBL" id="CAKKNE010000003">
    <property type="protein sequence ID" value="CAH0371450.1"/>
    <property type="molecule type" value="Genomic_DNA"/>
</dbReference>
<organism evidence="10 11">
    <name type="scientific">Pelagomonas calceolata</name>
    <dbReference type="NCBI Taxonomy" id="35677"/>
    <lineage>
        <taxon>Eukaryota</taxon>
        <taxon>Sar</taxon>
        <taxon>Stramenopiles</taxon>
        <taxon>Ochrophyta</taxon>
        <taxon>Pelagophyceae</taxon>
        <taxon>Pelagomonadales</taxon>
        <taxon>Pelagomonadaceae</taxon>
        <taxon>Pelagomonas</taxon>
    </lineage>
</organism>
<dbReference type="Gene3D" id="2.30.130.10">
    <property type="entry name" value="PUA domain"/>
    <property type="match status" value="1"/>
</dbReference>
<dbReference type="GO" id="GO:0006364">
    <property type="term" value="P:rRNA processing"/>
    <property type="evidence" value="ECO:0007669"/>
    <property type="project" value="UniProtKB-KW"/>
</dbReference>
<evidence type="ECO:0000256" key="7">
    <source>
        <dbReference type="ARBA" id="ARBA00022884"/>
    </source>
</evidence>
<dbReference type="GO" id="GO:0032259">
    <property type="term" value="P:methylation"/>
    <property type="evidence" value="ECO:0007669"/>
    <property type="project" value="UniProtKB-KW"/>
</dbReference>
<dbReference type="InterPro" id="IPR036974">
    <property type="entry name" value="PUA_sf"/>
</dbReference>
<dbReference type="SUPFAM" id="SSF88697">
    <property type="entry name" value="PUA domain-like"/>
    <property type="match status" value="1"/>
</dbReference>
<evidence type="ECO:0000256" key="4">
    <source>
        <dbReference type="ARBA" id="ARBA00022603"/>
    </source>
</evidence>
<evidence type="ECO:0000313" key="10">
    <source>
        <dbReference type="EMBL" id="CAH0371450.1"/>
    </source>
</evidence>
<comment type="subcellular location">
    <subcellularLocation>
        <location evidence="1">Cytoplasm</location>
    </subcellularLocation>
</comment>
<dbReference type="Pfam" id="PF17785">
    <property type="entry name" value="PUA_3"/>
    <property type="match status" value="1"/>
</dbReference>
<evidence type="ECO:0000256" key="8">
    <source>
        <dbReference type="ARBA" id="ARBA00038091"/>
    </source>
</evidence>
<dbReference type="Proteomes" id="UP000789595">
    <property type="component" value="Unassembled WGS sequence"/>
</dbReference>
<protein>
    <recommendedName>
        <fullName evidence="9">PUA domain-containing protein</fullName>
    </recommendedName>
</protein>
<dbReference type="GO" id="GO:0003723">
    <property type="term" value="F:RNA binding"/>
    <property type="evidence" value="ECO:0007669"/>
    <property type="project" value="UniProtKB-KW"/>
</dbReference>
<comment type="caution">
    <text evidence="10">The sequence shown here is derived from an EMBL/GenBank/DDBJ whole genome shotgun (WGS) entry which is preliminary data.</text>
</comment>
<dbReference type="Gene3D" id="3.30.750.80">
    <property type="entry name" value="RNA methyltransferase domain (HRMD) like"/>
    <property type="match status" value="1"/>
</dbReference>
<comment type="similarity">
    <text evidence="8">Belongs to the methyltransferase superfamily. RlmI family.</text>
</comment>
<evidence type="ECO:0000313" key="11">
    <source>
        <dbReference type="Proteomes" id="UP000789595"/>
    </source>
</evidence>
<name>A0A8J2SGB3_9STRA</name>
<gene>
    <name evidence="10" type="ORF">PECAL_3P13950</name>
</gene>
<dbReference type="GO" id="GO:0008168">
    <property type="term" value="F:methyltransferase activity"/>
    <property type="evidence" value="ECO:0007669"/>
    <property type="project" value="UniProtKB-KW"/>
</dbReference>
<dbReference type="PROSITE" id="PS50890">
    <property type="entry name" value="PUA"/>
    <property type="match status" value="1"/>
</dbReference>
<keyword evidence="7" id="KW-0694">RNA-binding</keyword>
<dbReference type="InterPro" id="IPR041532">
    <property type="entry name" value="RlmI-like_PUA"/>
</dbReference>
<reference evidence="10" key="1">
    <citation type="submission" date="2021-11" db="EMBL/GenBank/DDBJ databases">
        <authorList>
            <consortium name="Genoscope - CEA"/>
            <person name="William W."/>
        </authorList>
    </citation>
    <scope>NUCLEOTIDE SEQUENCE</scope>
</reference>
<keyword evidence="6" id="KW-0949">S-adenosyl-L-methionine</keyword>
<evidence type="ECO:0000259" key="9">
    <source>
        <dbReference type="SMART" id="SM00359"/>
    </source>
</evidence>
<dbReference type="InterPro" id="IPR019614">
    <property type="entry name" value="SAM-dep_methyl-trfase"/>
</dbReference>
<accession>A0A8J2SGB3</accession>
<proteinExistence type="inferred from homology"/>
<dbReference type="PANTHER" id="PTHR42873">
    <property type="entry name" value="RIBOSOMAL RNA LARGE SUBUNIT METHYLTRANSFERASE"/>
    <property type="match status" value="1"/>
</dbReference>
<dbReference type="InterPro" id="IPR002478">
    <property type="entry name" value="PUA"/>
</dbReference>
<dbReference type="Gene3D" id="3.40.50.150">
    <property type="entry name" value="Vaccinia Virus protein VP39"/>
    <property type="match status" value="1"/>
</dbReference>
<dbReference type="CDD" id="cd21153">
    <property type="entry name" value="PUA_RlmI"/>
    <property type="match status" value="1"/>
</dbReference>
<evidence type="ECO:0000256" key="1">
    <source>
        <dbReference type="ARBA" id="ARBA00004496"/>
    </source>
</evidence>
<evidence type="ECO:0000256" key="6">
    <source>
        <dbReference type="ARBA" id="ARBA00022691"/>
    </source>
</evidence>
<feature type="domain" description="PUA" evidence="9">
    <location>
        <begin position="32"/>
        <end position="104"/>
    </location>
</feature>
<evidence type="ECO:0000256" key="5">
    <source>
        <dbReference type="ARBA" id="ARBA00022679"/>
    </source>
</evidence>
<keyword evidence="3" id="KW-0698">rRNA processing</keyword>
<dbReference type="Pfam" id="PF10672">
    <property type="entry name" value="Methyltrans_SAM"/>
    <property type="match status" value="1"/>
</dbReference>
<keyword evidence="2" id="KW-0963">Cytoplasm</keyword>
<keyword evidence="5" id="KW-0808">Transferase</keyword>
<dbReference type="GO" id="GO:0005737">
    <property type="term" value="C:cytoplasm"/>
    <property type="evidence" value="ECO:0007669"/>
    <property type="project" value="UniProtKB-SubCell"/>
</dbReference>
<dbReference type="CDD" id="cd02440">
    <property type="entry name" value="AdoMet_MTases"/>
    <property type="match status" value="1"/>
</dbReference>
<dbReference type="InterPro" id="IPR015947">
    <property type="entry name" value="PUA-like_sf"/>
</dbReference>
<dbReference type="PANTHER" id="PTHR42873:SF1">
    <property type="entry name" value="S-ADENOSYLMETHIONINE-DEPENDENT METHYLTRANSFERASE DOMAIN-CONTAINING PROTEIN"/>
    <property type="match status" value="1"/>
</dbReference>
<sequence length="426" mass="45829">MLLAMLLLRQAAALQRCTPSLRRTVTRMAASKSVTIKRGKARLFRDGNPLVYGGAVERTSGDVSRGDAVEVVDGAGNNIGWGFYNPDSMYRVRLLPGPMQDDPMQAVRSLIETACERRSALNLPSEATSAFRLINSEGDGLSGLTVDAYGAHLVCSISAAWAEARRVEITAALEESYSTLIGEKPQIIWRPAVARLRSEGLEIEADDDADNDAVEATESSLVYEVDVWGQKTGFYCDQRDNRNFLAPLCAGKRVLDLYCYSGGFALSAAKHGASQCLGVDSSRRAVELAQRNAERNALDGICSFVSSDVSAFLNANTDEYDVVVCDPPKLAPSVRDLPRAKRKYQKINALALNAVKPGGLLLTCSCSSAMTTSEGAFLAMLREASKDAGKRLTVLRTAGAAADHVLHPAFPEGAYLTAALVQVVDR</sequence>
<evidence type="ECO:0000256" key="3">
    <source>
        <dbReference type="ARBA" id="ARBA00022552"/>
    </source>
</evidence>
<dbReference type="CDD" id="cd11572">
    <property type="entry name" value="RlmI_M_like"/>
    <property type="match status" value="1"/>
</dbReference>
<dbReference type="SUPFAM" id="SSF53335">
    <property type="entry name" value="S-adenosyl-L-methionine-dependent methyltransferases"/>
    <property type="match status" value="1"/>
</dbReference>
<dbReference type="AlphaFoldDB" id="A0A8J2SGB3"/>
<keyword evidence="11" id="KW-1185">Reference proteome</keyword>
<dbReference type="OrthoDB" id="269872at2759"/>
<keyword evidence="4" id="KW-0489">Methyltransferase</keyword>